<sequence>MNPQPPKNLWAGPLRLRELREAHGLTQEQLGELAEVDRKTINRIENGMYSPHLDKVFQIADALPIPVRHLFELPKVP</sequence>
<protein>
    <submittedName>
        <fullName evidence="3">Helix-turn-helix transcriptional regulator</fullName>
    </submittedName>
</protein>
<evidence type="ECO:0000256" key="1">
    <source>
        <dbReference type="ARBA" id="ARBA00023125"/>
    </source>
</evidence>
<reference evidence="4" key="1">
    <citation type="journal article" date="2019" name="Int. J. Syst. Evol. Microbiol.">
        <title>The Global Catalogue of Microorganisms (GCM) 10K type strain sequencing project: providing services to taxonomists for standard genome sequencing and annotation.</title>
        <authorList>
            <consortium name="The Broad Institute Genomics Platform"/>
            <consortium name="The Broad Institute Genome Sequencing Center for Infectious Disease"/>
            <person name="Wu L."/>
            <person name="Ma J."/>
        </authorList>
    </citation>
    <scope>NUCLEOTIDE SEQUENCE [LARGE SCALE GENOMIC DNA]</scope>
    <source>
        <strain evidence="4">JCM 10083</strain>
    </source>
</reference>
<gene>
    <name evidence="3" type="ORF">ACFQVD_12670</name>
</gene>
<keyword evidence="1" id="KW-0238">DNA-binding</keyword>
<keyword evidence="4" id="KW-1185">Reference proteome</keyword>
<dbReference type="PANTHER" id="PTHR46797">
    <property type="entry name" value="HTH-TYPE TRANSCRIPTIONAL REGULATOR"/>
    <property type="match status" value="1"/>
</dbReference>
<evidence type="ECO:0000313" key="4">
    <source>
        <dbReference type="Proteomes" id="UP001596514"/>
    </source>
</evidence>
<dbReference type="Proteomes" id="UP001596514">
    <property type="component" value="Unassembled WGS sequence"/>
</dbReference>
<feature type="domain" description="HTH cro/C1-type" evidence="2">
    <location>
        <begin position="16"/>
        <end position="70"/>
    </location>
</feature>
<dbReference type="RefSeq" id="WP_343978159.1">
    <property type="nucleotide sequence ID" value="NZ_BAAAGK010000161.1"/>
</dbReference>
<dbReference type="SMART" id="SM00530">
    <property type="entry name" value="HTH_XRE"/>
    <property type="match status" value="1"/>
</dbReference>
<dbReference type="Gene3D" id="1.10.260.40">
    <property type="entry name" value="lambda repressor-like DNA-binding domains"/>
    <property type="match status" value="1"/>
</dbReference>
<dbReference type="CDD" id="cd00093">
    <property type="entry name" value="HTH_XRE"/>
    <property type="match status" value="1"/>
</dbReference>
<dbReference type="Pfam" id="PF01381">
    <property type="entry name" value="HTH_3"/>
    <property type="match status" value="1"/>
</dbReference>
<evidence type="ECO:0000259" key="2">
    <source>
        <dbReference type="PROSITE" id="PS50943"/>
    </source>
</evidence>
<dbReference type="EMBL" id="JBHTEE010000001">
    <property type="protein sequence ID" value="MFC7600950.1"/>
    <property type="molecule type" value="Genomic_DNA"/>
</dbReference>
<proteinExistence type="predicted"/>
<dbReference type="InterPro" id="IPR050807">
    <property type="entry name" value="TransReg_Diox_bact_type"/>
</dbReference>
<organism evidence="3 4">
    <name type="scientific">Streptosporangium amethystogenes subsp. fukuiense</name>
    <dbReference type="NCBI Taxonomy" id="698418"/>
    <lineage>
        <taxon>Bacteria</taxon>
        <taxon>Bacillati</taxon>
        <taxon>Actinomycetota</taxon>
        <taxon>Actinomycetes</taxon>
        <taxon>Streptosporangiales</taxon>
        <taxon>Streptosporangiaceae</taxon>
        <taxon>Streptosporangium</taxon>
    </lineage>
</organism>
<dbReference type="PANTHER" id="PTHR46797:SF1">
    <property type="entry name" value="METHYLPHOSPHONATE SYNTHASE"/>
    <property type="match status" value="1"/>
</dbReference>
<accession>A0ABW2SXM9</accession>
<dbReference type="PROSITE" id="PS50943">
    <property type="entry name" value="HTH_CROC1"/>
    <property type="match status" value="1"/>
</dbReference>
<comment type="caution">
    <text evidence="3">The sequence shown here is derived from an EMBL/GenBank/DDBJ whole genome shotgun (WGS) entry which is preliminary data.</text>
</comment>
<name>A0ABW2SXM9_9ACTN</name>
<dbReference type="SUPFAM" id="SSF47413">
    <property type="entry name" value="lambda repressor-like DNA-binding domains"/>
    <property type="match status" value="1"/>
</dbReference>
<evidence type="ECO:0000313" key="3">
    <source>
        <dbReference type="EMBL" id="MFC7600950.1"/>
    </source>
</evidence>
<dbReference type="InterPro" id="IPR010982">
    <property type="entry name" value="Lambda_DNA-bd_dom_sf"/>
</dbReference>
<dbReference type="InterPro" id="IPR001387">
    <property type="entry name" value="Cro/C1-type_HTH"/>
</dbReference>